<accession>A0ABP8UZE1</accession>
<protein>
    <recommendedName>
        <fullName evidence="3">Ethanolamine utilization protein EutN</fullName>
    </recommendedName>
</protein>
<reference evidence="2" key="1">
    <citation type="journal article" date="2019" name="Int. J. Syst. Evol. Microbiol.">
        <title>The Global Catalogue of Microorganisms (GCM) 10K type strain sequencing project: providing services to taxonomists for standard genome sequencing and annotation.</title>
        <authorList>
            <consortium name="The Broad Institute Genomics Platform"/>
            <consortium name="The Broad Institute Genome Sequencing Center for Infectious Disease"/>
            <person name="Wu L."/>
            <person name="Ma J."/>
        </authorList>
    </citation>
    <scope>NUCLEOTIDE SEQUENCE [LARGE SCALE GENOMIC DNA]</scope>
    <source>
        <strain evidence="2">JCM 17805</strain>
    </source>
</reference>
<evidence type="ECO:0000313" key="2">
    <source>
        <dbReference type="Proteomes" id="UP001500604"/>
    </source>
</evidence>
<evidence type="ECO:0008006" key="3">
    <source>
        <dbReference type="Google" id="ProtNLM"/>
    </source>
</evidence>
<proteinExistence type="predicted"/>
<dbReference type="EMBL" id="BAABFL010000049">
    <property type="protein sequence ID" value="GAA4648230.1"/>
    <property type="molecule type" value="Genomic_DNA"/>
</dbReference>
<organism evidence="1 2">
    <name type="scientific">Kistimonas scapharcae</name>
    <dbReference type="NCBI Taxonomy" id="1036133"/>
    <lineage>
        <taxon>Bacteria</taxon>
        <taxon>Pseudomonadati</taxon>
        <taxon>Pseudomonadota</taxon>
        <taxon>Gammaproteobacteria</taxon>
        <taxon>Oceanospirillales</taxon>
        <taxon>Endozoicomonadaceae</taxon>
        <taxon>Kistimonas</taxon>
    </lineage>
</organism>
<sequence length="95" mass="10525">MSLVDEKELVMNHQFSRTHKVWTQIDQELVGIDVGRCPAIGDAVAVFSSDRNSTPLVTGTMTREMSDSDVYGCLDIVVKPLLDTLHDTSNDSQNE</sequence>
<name>A0ABP8UZE1_9GAMM</name>
<gene>
    <name evidence="1" type="ORF">GCM10023116_04970</name>
</gene>
<dbReference type="Proteomes" id="UP001500604">
    <property type="component" value="Unassembled WGS sequence"/>
</dbReference>
<comment type="caution">
    <text evidence="1">The sequence shown here is derived from an EMBL/GenBank/DDBJ whole genome shotgun (WGS) entry which is preliminary data.</text>
</comment>
<keyword evidence="2" id="KW-1185">Reference proteome</keyword>
<evidence type="ECO:0000313" key="1">
    <source>
        <dbReference type="EMBL" id="GAA4648230.1"/>
    </source>
</evidence>